<proteinExistence type="predicted"/>
<name>A0A7C1CF11_9CREN</name>
<dbReference type="InterPro" id="IPR052198">
    <property type="entry name" value="IorB_Oxidoreductase"/>
</dbReference>
<dbReference type="GO" id="GO:0016903">
    <property type="term" value="F:oxidoreductase activity, acting on the aldehyde or oxo group of donors"/>
    <property type="evidence" value="ECO:0007669"/>
    <property type="project" value="InterPro"/>
</dbReference>
<protein>
    <recommendedName>
        <fullName evidence="2">Pyruvate/ketoisovalerate oxidoreductase catalytic domain-containing protein</fullName>
    </recommendedName>
</protein>
<dbReference type="PANTHER" id="PTHR43854:SF1">
    <property type="entry name" value="INDOLEPYRUVATE OXIDOREDUCTASE SUBUNIT IORB"/>
    <property type="match status" value="1"/>
</dbReference>
<organism evidence="3">
    <name type="scientific">Thermofilum adornatum</name>
    <dbReference type="NCBI Taxonomy" id="1365176"/>
    <lineage>
        <taxon>Archaea</taxon>
        <taxon>Thermoproteota</taxon>
        <taxon>Thermoprotei</taxon>
        <taxon>Thermofilales</taxon>
        <taxon>Thermofilaceae</taxon>
        <taxon>Thermofilum</taxon>
    </lineage>
</organism>
<dbReference type="Pfam" id="PF01558">
    <property type="entry name" value="POR"/>
    <property type="match status" value="1"/>
</dbReference>
<gene>
    <name evidence="3" type="ORF">ENN26_05720</name>
</gene>
<accession>A0A7C1CF11</accession>
<reference evidence="3" key="1">
    <citation type="journal article" date="2020" name="mSystems">
        <title>Genome- and Community-Level Interaction Insights into Carbon Utilization and Element Cycling Functions of Hydrothermarchaeota in Hydrothermal Sediment.</title>
        <authorList>
            <person name="Zhou Z."/>
            <person name="Liu Y."/>
            <person name="Xu W."/>
            <person name="Pan J."/>
            <person name="Luo Z.H."/>
            <person name="Li M."/>
        </authorList>
    </citation>
    <scope>NUCLEOTIDE SEQUENCE [LARGE SCALE GENOMIC DNA]</scope>
    <source>
        <strain evidence="3">SpSt-116</strain>
    </source>
</reference>
<feature type="domain" description="Pyruvate/ketoisovalerate oxidoreductase catalytic" evidence="2">
    <location>
        <begin position="12"/>
        <end position="188"/>
    </location>
</feature>
<dbReference type="SUPFAM" id="SSF53323">
    <property type="entry name" value="Pyruvate-ferredoxin oxidoreductase, PFOR, domain III"/>
    <property type="match status" value="1"/>
</dbReference>
<dbReference type="InterPro" id="IPR002869">
    <property type="entry name" value="Pyrv_flavodox_OxRed_cen"/>
</dbReference>
<sequence length="196" mass="20641">MGIRSIVVTGVGGQGQITIGTVLGQALLRKGYNVRVGEVHGLSQRGGSVVVFVKYGKGVPSPIVTAGEADALIGLEMIESLRRVPLVSQDGLLIVNEFFLPPPASKPVSRKDVEDALKSIGTKTFFINANELALKAGSQIASNIVMVGALVGSGKVDLTLEDVSNVLSERFKGKTLEINMNALRMGYEYVTSQGGL</sequence>
<dbReference type="EMBL" id="DSAY01000103">
    <property type="protein sequence ID" value="HDP15256.1"/>
    <property type="molecule type" value="Genomic_DNA"/>
</dbReference>
<dbReference type="InterPro" id="IPR019752">
    <property type="entry name" value="Pyrv/ketoisovalerate_OxRed_cat"/>
</dbReference>
<evidence type="ECO:0000256" key="1">
    <source>
        <dbReference type="ARBA" id="ARBA00023002"/>
    </source>
</evidence>
<keyword evidence="1" id="KW-0560">Oxidoreductase</keyword>
<dbReference type="Gene3D" id="3.40.920.10">
    <property type="entry name" value="Pyruvate-ferredoxin oxidoreductase, PFOR, domain III"/>
    <property type="match status" value="1"/>
</dbReference>
<dbReference type="PANTHER" id="PTHR43854">
    <property type="entry name" value="INDOLEPYRUVATE OXIDOREDUCTASE SUBUNIT IORB"/>
    <property type="match status" value="1"/>
</dbReference>
<evidence type="ECO:0000313" key="3">
    <source>
        <dbReference type="EMBL" id="HDP15256.1"/>
    </source>
</evidence>
<evidence type="ECO:0000259" key="2">
    <source>
        <dbReference type="Pfam" id="PF01558"/>
    </source>
</evidence>
<dbReference type="AlphaFoldDB" id="A0A7C1CF11"/>
<comment type="caution">
    <text evidence="3">The sequence shown here is derived from an EMBL/GenBank/DDBJ whole genome shotgun (WGS) entry which is preliminary data.</text>
</comment>